<proteinExistence type="predicted"/>
<accession>A0A0H3C5H8</accession>
<reference evidence="1 2" key="1">
    <citation type="journal article" date="2010" name="J. Bacteriol.">
        <title>The genetic basis of laboratory adaptation in Caulobacter crescentus.</title>
        <authorList>
            <person name="Marks M.E."/>
            <person name="Castro-Rojas C.M."/>
            <person name="Teiling C."/>
            <person name="Du L."/>
            <person name="Kapatral V."/>
            <person name="Walunas T.L."/>
            <person name="Crosson S."/>
        </authorList>
    </citation>
    <scope>NUCLEOTIDE SEQUENCE [LARGE SCALE GENOMIC DNA]</scope>
    <source>
        <strain evidence="2">NA1000 / CB15N</strain>
    </source>
</reference>
<gene>
    <name evidence="1" type="ordered locus">CCNA_00476</name>
</gene>
<evidence type="ECO:0000313" key="1">
    <source>
        <dbReference type="EMBL" id="ACL93941.1"/>
    </source>
</evidence>
<sequence length="127" mass="13881">MNKVTLSLRIPSAMNAVLTDYAKAPGYCSRYQAAIRAFETGLGVLVGSTQFSPGDEAVTDSLGELLARASRLEALVDRTLFTASAAYAYARRSIVRTEADHRMDQLIAEAAQDAYRRQRDLARGAHQ</sequence>
<dbReference type="RefSeq" id="YP_002515849.1">
    <property type="nucleotide sequence ID" value="NC_011916.1"/>
</dbReference>
<name>A0A0H3C5H8_CAUVN</name>
<dbReference type="GeneID" id="7330603"/>
<dbReference type="PATRIC" id="fig|565050.3.peg.467"/>
<dbReference type="KEGG" id="ccs:CCNA_00476"/>
<dbReference type="RefSeq" id="WP_012639977.1">
    <property type="nucleotide sequence ID" value="NC_011916.1"/>
</dbReference>
<evidence type="ECO:0000313" key="2">
    <source>
        <dbReference type="Proteomes" id="UP000001364"/>
    </source>
</evidence>
<dbReference type="HOGENOM" id="CLU_136809_0_0_5"/>
<dbReference type="AlphaFoldDB" id="A0A0H3C5H8"/>
<dbReference type="EMBL" id="CP001340">
    <property type="protein sequence ID" value="ACL93941.1"/>
    <property type="molecule type" value="Genomic_DNA"/>
</dbReference>
<keyword evidence="2" id="KW-1185">Reference proteome</keyword>
<dbReference type="OrthoDB" id="7409573at2"/>
<dbReference type="Proteomes" id="UP000001364">
    <property type="component" value="Chromosome"/>
</dbReference>
<protein>
    <submittedName>
        <fullName evidence="1">Uncharacterized protein</fullName>
    </submittedName>
</protein>
<organism evidence="1 2">
    <name type="scientific">Caulobacter vibrioides (strain NA1000 / CB15N)</name>
    <name type="common">Caulobacter crescentus</name>
    <dbReference type="NCBI Taxonomy" id="565050"/>
    <lineage>
        <taxon>Bacteria</taxon>
        <taxon>Pseudomonadati</taxon>
        <taxon>Pseudomonadota</taxon>
        <taxon>Alphaproteobacteria</taxon>
        <taxon>Caulobacterales</taxon>
        <taxon>Caulobacteraceae</taxon>
        <taxon>Caulobacter</taxon>
    </lineage>
</organism>